<gene>
    <name evidence="2" type="ORF">B7H23_05385</name>
</gene>
<protein>
    <recommendedName>
        <fullName evidence="1">Phosphatidate phosphatase APP1 catalytic domain-containing protein</fullName>
    </recommendedName>
</protein>
<comment type="caution">
    <text evidence="2">The sequence shown here is derived from an EMBL/GenBank/DDBJ whole genome shotgun (WGS) entry which is preliminary data.</text>
</comment>
<evidence type="ECO:0000313" key="2">
    <source>
        <dbReference type="EMBL" id="OXT02338.1"/>
    </source>
</evidence>
<dbReference type="PANTHER" id="PTHR28208:SF3">
    <property type="entry name" value="PHOSPHATIDATE PHOSPHATASE APP1"/>
    <property type="match status" value="1"/>
</dbReference>
<name>A0A231V2D0_9HYPH</name>
<evidence type="ECO:0000259" key="1">
    <source>
        <dbReference type="Pfam" id="PF09949"/>
    </source>
</evidence>
<organism evidence="2 3">
    <name type="scientific">Notoacmeibacter marinus</name>
    <dbReference type="NCBI Taxonomy" id="1876515"/>
    <lineage>
        <taxon>Bacteria</taxon>
        <taxon>Pseudomonadati</taxon>
        <taxon>Pseudomonadota</taxon>
        <taxon>Alphaproteobacteria</taxon>
        <taxon>Hyphomicrobiales</taxon>
        <taxon>Notoacmeibacteraceae</taxon>
        <taxon>Notoacmeibacter</taxon>
    </lineage>
</organism>
<reference evidence="3" key="1">
    <citation type="journal article" date="2017" name="Int. J. Syst. Evol. Microbiol.">
        <title>Notoacmeibacter marinus gen. nov., sp. nov., isolated from the gut of a limpet and proposal of Notoacmeibacteraceae fam. nov. in the order Rhizobiales of the class Alphaproteobacteria.</title>
        <authorList>
            <person name="Huang Z."/>
            <person name="Guo F."/>
            <person name="Lai Q."/>
        </authorList>
    </citation>
    <scope>NUCLEOTIDE SEQUENCE [LARGE SCALE GENOMIC DNA]</scope>
    <source>
        <strain evidence="3">XMTR2A4</strain>
    </source>
</reference>
<keyword evidence="3" id="KW-1185">Reference proteome</keyword>
<dbReference type="InterPro" id="IPR019236">
    <property type="entry name" value="APP1_cat"/>
</dbReference>
<proteinExistence type="predicted"/>
<sequence length="428" mass="47281">MAATPGCIRPAQHLRSMQAVLAAGGSALMFLQLEAIEEVARMESTWSARLRKKIHHAERYLDRGRRSLRRGLGLTKPALIQPYLGFGTADRLWFRGRVIEDRNEVAHLNSQSLLTNLRYTYKRYATREIPGAKIGWRIGSQSGELITDDEGYFDLTIAPGADFDESGPWQNVDLTLLDAGQADAPPLEARCRIRTPRPDAQFGVISDIDDTIVKTGAFNFMKHWRTVVSHSAAGRQVLPGTSALYSALAAGAAGPETNPVVYVSSSPWNLADLFERFMALNDIPLGPMLLKDFGLDETKWFTGGHSGHKGKMIDRVMKTWPALNFILIGDSGQRDAHIYADAIETHPGRVMAVFIRDVAHVNEDQIARLKTVAGRHSIPVAVTDDLSAASEICAQNGWIGGQEKEEVEAEIEAMDNHPEAWLHRHADS</sequence>
<evidence type="ECO:0000313" key="3">
    <source>
        <dbReference type="Proteomes" id="UP000215405"/>
    </source>
</evidence>
<dbReference type="OrthoDB" id="9789875at2"/>
<dbReference type="AlphaFoldDB" id="A0A231V2D0"/>
<dbReference type="PANTHER" id="PTHR28208">
    <property type="entry name" value="PHOSPHATIDATE PHOSPHATASE APP1"/>
    <property type="match status" value="1"/>
</dbReference>
<feature type="domain" description="Phosphatidate phosphatase APP1 catalytic" evidence="1">
    <location>
        <begin position="202"/>
        <end position="357"/>
    </location>
</feature>
<dbReference type="InterPro" id="IPR052935">
    <property type="entry name" value="Mg2+_PAP"/>
</dbReference>
<dbReference type="Proteomes" id="UP000215405">
    <property type="component" value="Unassembled WGS sequence"/>
</dbReference>
<dbReference type="EMBL" id="NBYO01000001">
    <property type="protein sequence ID" value="OXT02338.1"/>
    <property type="molecule type" value="Genomic_DNA"/>
</dbReference>
<dbReference type="GO" id="GO:0008195">
    <property type="term" value="F:phosphatidate phosphatase activity"/>
    <property type="evidence" value="ECO:0007669"/>
    <property type="project" value="InterPro"/>
</dbReference>
<accession>A0A231V2D0</accession>
<dbReference type="Pfam" id="PF09949">
    <property type="entry name" value="APP1_cat"/>
    <property type="match status" value="1"/>
</dbReference>